<accession>A0AAW1MHM9</accession>
<dbReference type="InterPro" id="IPR016163">
    <property type="entry name" value="Ald_DH_C"/>
</dbReference>
<dbReference type="InterPro" id="IPR016162">
    <property type="entry name" value="Ald_DH_N"/>
</dbReference>
<comment type="caution">
    <text evidence="6">The sequence shown here is derived from an EMBL/GenBank/DDBJ whole genome shotgun (WGS) entry which is preliminary data.</text>
</comment>
<dbReference type="InterPro" id="IPR016161">
    <property type="entry name" value="Ald_DH/histidinol_DH"/>
</dbReference>
<organism evidence="6 7">
    <name type="scientific">Popillia japonica</name>
    <name type="common">Japanese beetle</name>
    <dbReference type="NCBI Taxonomy" id="7064"/>
    <lineage>
        <taxon>Eukaryota</taxon>
        <taxon>Metazoa</taxon>
        <taxon>Ecdysozoa</taxon>
        <taxon>Arthropoda</taxon>
        <taxon>Hexapoda</taxon>
        <taxon>Insecta</taxon>
        <taxon>Pterygota</taxon>
        <taxon>Neoptera</taxon>
        <taxon>Endopterygota</taxon>
        <taxon>Coleoptera</taxon>
        <taxon>Polyphaga</taxon>
        <taxon>Scarabaeiformia</taxon>
        <taxon>Scarabaeidae</taxon>
        <taxon>Rutelinae</taxon>
        <taxon>Popillia</taxon>
    </lineage>
</organism>
<evidence type="ECO:0000313" key="6">
    <source>
        <dbReference type="EMBL" id="KAK9745842.1"/>
    </source>
</evidence>
<dbReference type="GO" id="GO:0016620">
    <property type="term" value="F:oxidoreductase activity, acting on the aldehyde or oxo group of donors, NAD or NADP as acceptor"/>
    <property type="evidence" value="ECO:0007669"/>
    <property type="project" value="InterPro"/>
</dbReference>
<evidence type="ECO:0000256" key="1">
    <source>
        <dbReference type="ARBA" id="ARBA00009986"/>
    </source>
</evidence>
<dbReference type="Gene3D" id="3.40.309.10">
    <property type="entry name" value="Aldehyde Dehydrogenase, Chain A, domain 2"/>
    <property type="match status" value="1"/>
</dbReference>
<feature type="active site" evidence="3">
    <location>
        <position position="263"/>
    </location>
</feature>
<keyword evidence="7" id="KW-1185">Reference proteome</keyword>
<dbReference type="Proteomes" id="UP001458880">
    <property type="component" value="Unassembled WGS sequence"/>
</dbReference>
<dbReference type="PROSITE" id="PS00070">
    <property type="entry name" value="ALDEHYDE_DEHYDR_CYS"/>
    <property type="match status" value="1"/>
</dbReference>
<dbReference type="FunFam" id="3.40.605.10:FF:000050">
    <property type="entry name" value="Aldehyde dehydrogenase, mitochondrial"/>
    <property type="match status" value="1"/>
</dbReference>
<keyword evidence="2 4" id="KW-0560">Oxidoreductase</keyword>
<dbReference type="Pfam" id="PF00171">
    <property type="entry name" value="Aldedh"/>
    <property type="match status" value="1"/>
</dbReference>
<dbReference type="InterPro" id="IPR016160">
    <property type="entry name" value="Ald_DH_CS_CYS"/>
</dbReference>
<sequence length="495" mass="54730">MFQLTRSFVEKSQKRYINYKKLPPPILQPKVAETGIFYNNEWHKAKSGKTIKVYSPTTGEAIAEVEAAGKEDVDAAVISASKAFEYQSYWRTLNASERGNLLHKLASLIEKDAVLLASLETLNNGIPYVYAMSSLLKLTIRTLRYFAGWADKYHAKTIPMDGNFFCYTRHEPVGLAPAVALGNTIVLKPSRVTPLTALHVAELTKKAGFPPGVVNVTVGGADVGETLCKHPKVDKISFTGSTRVGKFIQTYAIDSNFKRITLELGGKNPIIIFADFNLKNSVDGCHEALFFNQGQACTAGSRAYVESKIYDEFVEKSVEKAKKRVVGDPFDLKTEHGPQINQSNMDRILGLIDKGIKDGSVLKTGGKRIGTKGFFIEPTVFADVQDHHTLANAEIFGPLQQILKFDKIDDVLKRANNTQYGLGAGIYTHDMEKIHYLMQGLRVGSVWVNGYGVIGPQGPFGGYKDSGWGRELGEYCLQQYTEVKNVVIKIKKKSS</sequence>
<dbReference type="SUPFAM" id="SSF53720">
    <property type="entry name" value="ALDH-like"/>
    <property type="match status" value="1"/>
</dbReference>
<proteinExistence type="inferred from homology"/>
<dbReference type="AlphaFoldDB" id="A0AAW1MHM9"/>
<evidence type="ECO:0000256" key="3">
    <source>
        <dbReference type="PROSITE-ProRule" id="PRU10007"/>
    </source>
</evidence>
<dbReference type="EMBL" id="JASPKY010000045">
    <property type="protein sequence ID" value="KAK9745842.1"/>
    <property type="molecule type" value="Genomic_DNA"/>
</dbReference>
<dbReference type="Gene3D" id="3.40.605.10">
    <property type="entry name" value="Aldehyde Dehydrogenase, Chain A, domain 1"/>
    <property type="match status" value="1"/>
</dbReference>
<dbReference type="FunFam" id="3.40.309.10:FF:000001">
    <property type="entry name" value="Mitochondrial aldehyde dehydrogenase 2"/>
    <property type="match status" value="1"/>
</dbReference>
<name>A0AAW1MHM9_POPJA</name>
<evidence type="ECO:0000256" key="2">
    <source>
        <dbReference type="ARBA" id="ARBA00023002"/>
    </source>
</evidence>
<dbReference type="PANTHER" id="PTHR11699">
    <property type="entry name" value="ALDEHYDE DEHYDROGENASE-RELATED"/>
    <property type="match status" value="1"/>
</dbReference>
<dbReference type="InterPro" id="IPR015590">
    <property type="entry name" value="Aldehyde_DH_dom"/>
</dbReference>
<dbReference type="PROSITE" id="PS00687">
    <property type="entry name" value="ALDEHYDE_DEHYDR_GLU"/>
    <property type="match status" value="1"/>
</dbReference>
<comment type="similarity">
    <text evidence="1 4">Belongs to the aldehyde dehydrogenase family.</text>
</comment>
<evidence type="ECO:0000259" key="5">
    <source>
        <dbReference type="Pfam" id="PF00171"/>
    </source>
</evidence>
<reference evidence="6 7" key="1">
    <citation type="journal article" date="2024" name="BMC Genomics">
        <title>De novo assembly and annotation of Popillia japonica's genome with initial clues to its potential as an invasive pest.</title>
        <authorList>
            <person name="Cucini C."/>
            <person name="Boschi S."/>
            <person name="Funari R."/>
            <person name="Cardaioli E."/>
            <person name="Iannotti N."/>
            <person name="Marturano G."/>
            <person name="Paoli F."/>
            <person name="Bruttini M."/>
            <person name="Carapelli A."/>
            <person name="Frati F."/>
            <person name="Nardi F."/>
        </authorList>
    </citation>
    <scope>NUCLEOTIDE SEQUENCE [LARGE SCALE GENOMIC DNA]</scope>
    <source>
        <strain evidence="6">DMR45628</strain>
    </source>
</reference>
<protein>
    <submittedName>
        <fullName evidence="6">Aldehyde dehydrogenase family</fullName>
    </submittedName>
</protein>
<evidence type="ECO:0000313" key="7">
    <source>
        <dbReference type="Proteomes" id="UP001458880"/>
    </source>
</evidence>
<gene>
    <name evidence="6" type="ORF">QE152_g6598</name>
</gene>
<evidence type="ECO:0000256" key="4">
    <source>
        <dbReference type="RuleBase" id="RU003345"/>
    </source>
</evidence>
<feature type="domain" description="Aldehyde dehydrogenase" evidence="5">
    <location>
        <begin position="175"/>
        <end position="486"/>
    </location>
</feature>
<dbReference type="InterPro" id="IPR029510">
    <property type="entry name" value="Ald_DH_CS_GLU"/>
</dbReference>